<accession>G6EJE7</accession>
<evidence type="ECO:0000313" key="2">
    <source>
        <dbReference type="Proteomes" id="UP000004030"/>
    </source>
</evidence>
<organism evidence="1 2">
    <name type="scientific">Novosphingobium pentaromativorans US6-1</name>
    <dbReference type="NCBI Taxonomy" id="1088721"/>
    <lineage>
        <taxon>Bacteria</taxon>
        <taxon>Pseudomonadati</taxon>
        <taxon>Pseudomonadota</taxon>
        <taxon>Alphaproteobacteria</taxon>
        <taxon>Sphingomonadales</taxon>
        <taxon>Sphingomonadaceae</taxon>
        <taxon>Novosphingobium</taxon>
    </lineage>
</organism>
<protein>
    <recommendedName>
        <fullName evidence="3">Cytochrome c, class I</fullName>
    </recommendedName>
</protein>
<comment type="caution">
    <text evidence="1">The sequence shown here is derived from an EMBL/GenBank/DDBJ whole genome shotgun (WGS) entry which is preliminary data.</text>
</comment>
<name>G6EJE7_9SPHN</name>
<dbReference type="GO" id="GO:0020037">
    <property type="term" value="F:heme binding"/>
    <property type="evidence" value="ECO:0007669"/>
    <property type="project" value="InterPro"/>
</dbReference>
<dbReference type="InterPro" id="IPR036909">
    <property type="entry name" value="Cyt_c-like_dom_sf"/>
</dbReference>
<keyword evidence="2" id="KW-1185">Reference proteome</keyword>
<dbReference type="EMBL" id="AGFM01000074">
    <property type="protein sequence ID" value="EHJ58560.1"/>
    <property type="molecule type" value="Genomic_DNA"/>
</dbReference>
<evidence type="ECO:0008006" key="3">
    <source>
        <dbReference type="Google" id="ProtNLM"/>
    </source>
</evidence>
<evidence type="ECO:0000313" key="1">
    <source>
        <dbReference type="EMBL" id="EHJ58560.1"/>
    </source>
</evidence>
<dbReference type="Proteomes" id="UP000004030">
    <property type="component" value="Unassembled WGS sequence"/>
</dbReference>
<dbReference type="AlphaFoldDB" id="G6EJE7"/>
<sequence>MIAGRYPNRPDNLAAFLRNSSGTAMPTVTMTAAQADDIAAFLHEQ</sequence>
<proteinExistence type="predicted"/>
<dbReference type="PATRIC" id="fig|1088721.3.peg.4401"/>
<reference evidence="1 2" key="1">
    <citation type="journal article" date="2012" name="J. Bacteriol.">
        <title>Genome sequence of benzo(a)pyrene-degrading bacterium Novosphingobium pentaromativorans US6-1.</title>
        <authorList>
            <person name="Luo Y.R."/>
            <person name="Kang S.G."/>
            <person name="Kim S.J."/>
            <person name="Kim M.R."/>
            <person name="Li N."/>
            <person name="Lee J.H."/>
            <person name="Kwon K.K."/>
        </authorList>
    </citation>
    <scope>NUCLEOTIDE SEQUENCE [LARGE SCALE GENOMIC DNA]</scope>
    <source>
        <strain evidence="1 2">US6-1</strain>
    </source>
</reference>
<gene>
    <name evidence="1" type="ORF">NSU_4468</name>
</gene>
<dbReference type="SUPFAM" id="SSF46626">
    <property type="entry name" value="Cytochrome c"/>
    <property type="match status" value="1"/>
</dbReference>
<dbReference type="GO" id="GO:0009055">
    <property type="term" value="F:electron transfer activity"/>
    <property type="evidence" value="ECO:0007669"/>
    <property type="project" value="InterPro"/>
</dbReference>